<sequence>MDLNEEYKDLFVPQWYDKSNFEDILDKTLTDKQFQKIKDYLINNAGDYIAESISERIREELNEIITVYPEILK</sequence>
<comment type="caution">
    <text evidence="1">The sequence shown here is derived from an EMBL/GenBank/DDBJ whole genome shotgun (WGS) entry which is preliminary data.</text>
</comment>
<protein>
    <submittedName>
        <fullName evidence="1">Uncharacterized protein</fullName>
    </submittedName>
</protein>
<evidence type="ECO:0000313" key="2">
    <source>
        <dbReference type="Proteomes" id="UP000322454"/>
    </source>
</evidence>
<dbReference type="Proteomes" id="UP000322454">
    <property type="component" value="Unassembled WGS sequence"/>
</dbReference>
<reference evidence="1 2" key="1">
    <citation type="submission" date="2019-01" db="EMBL/GenBank/DDBJ databases">
        <title>Insights into ecological role of a new deltaproteobacterial order Candidatus Sinidesulfobacterales (Sva0485) by metagenomics and metatranscriptomics.</title>
        <authorList>
            <person name="Tan S."/>
            <person name="Liu J."/>
            <person name="Fang Y."/>
            <person name="Hedlund B."/>
            <person name="Lian Z.-H."/>
            <person name="Huang L.-Y."/>
            <person name="Li J.-T."/>
            <person name="Huang L.-N."/>
            <person name="Li W.-J."/>
            <person name="Jiang H.-C."/>
            <person name="Dong H.-L."/>
            <person name="Shu W.-S."/>
        </authorList>
    </citation>
    <scope>NUCLEOTIDE SEQUENCE [LARGE SCALE GENOMIC DNA]</scope>
    <source>
        <strain evidence="1">AP4</strain>
    </source>
</reference>
<proteinExistence type="predicted"/>
<dbReference type="EMBL" id="SHMQ01000002">
    <property type="protein sequence ID" value="RZV40227.1"/>
    <property type="molecule type" value="Genomic_DNA"/>
</dbReference>
<accession>A0A520XG98</accession>
<dbReference type="AlphaFoldDB" id="A0A520XG98"/>
<name>A0A520XG98_9DELT</name>
<evidence type="ECO:0000313" key="1">
    <source>
        <dbReference type="EMBL" id="RZV40227.1"/>
    </source>
</evidence>
<organism evidence="1 2">
    <name type="scientific">Candidatus Acidulodesulfobacterium acidiphilum</name>
    <dbReference type="NCBI Taxonomy" id="2597224"/>
    <lineage>
        <taxon>Bacteria</taxon>
        <taxon>Deltaproteobacteria</taxon>
        <taxon>Candidatus Acidulodesulfobacterales</taxon>
        <taxon>Candidatus Acidulodesulfobacterium</taxon>
    </lineage>
</organism>
<gene>
    <name evidence="1" type="ORF">EVJ48_01675</name>
</gene>